<dbReference type="Pfam" id="PF02620">
    <property type="entry name" value="YceD"/>
    <property type="match status" value="1"/>
</dbReference>
<evidence type="ECO:0000256" key="5">
    <source>
        <dbReference type="ARBA" id="ARBA00031841"/>
    </source>
</evidence>
<dbReference type="EMBL" id="MPRJ01000071">
    <property type="protein sequence ID" value="OOZ35853.1"/>
    <property type="molecule type" value="Genomic_DNA"/>
</dbReference>
<evidence type="ECO:0000313" key="7">
    <source>
        <dbReference type="EMBL" id="OOZ35853.1"/>
    </source>
</evidence>
<reference evidence="7 8" key="1">
    <citation type="submission" date="2016-11" db="EMBL/GenBank/DDBJ databases">
        <title>Mixed transmission modes and dynamic genome evolution in an obligate animal-bacterial symbiosis.</title>
        <authorList>
            <person name="Russell S.L."/>
            <person name="Corbett-Detig R.B."/>
            <person name="Cavanaugh C.M."/>
        </authorList>
    </citation>
    <scope>NUCLEOTIDE SEQUENCE [LARGE SCALE GENOMIC DNA]</scope>
    <source>
        <strain evidence="7">Se-Cadez</strain>
    </source>
</reference>
<dbReference type="GO" id="GO:0042254">
    <property type="term" value="P:ribosome biogenesis"/>
    <property type="evidence" value="ECO:0007669"/>
    <property type="project" value="UniProtKB-KW"/>
</dbReference>
<dbReference type="GO" id="GO:0005829">
    <property type="term" value="C:cytosol"/>
    <property type="evidence" value="ECO:0007669"/>
    <property type="project" value="TreeGrafter"/>
</dbReference>
<keyword evidence="8" id="KW-1185">Reference proteome</keyword>
<dbReference type="OrthoDB" id="9786771at2"/>
<dbReference type="Proteomes" id="UP000190896">
    <property type="component" value="Unassembled WGS sequence"/>
</dbReference>
<evidence type="ECO:0000256" key="1">
    <source>
        <dbReference type="ARBA" id="ARBA00002868"/>
    </source>
</evidence>
<gene>
    <name evidence="7" type="ORF">BOW51_10000</name>
</gene>
<evidence type="ECO:0000313" key="8">
    <source>
        <dbReference type="Proteomes" id="UP000190896"/>
    </source>
</evidence>
<dbReference type="AlphaFoldDB" id="A0A1T2KSM4"/>
<evidence type="ECO:0000256" key="2">
    <source>
        <dbReference type="ARBA" id="ARBA00010740"/>
    </source>
</evidence>
<comment type="function">
    <text evidence="1">Plays a role in synthesis, processing and/or stability of 23S rRNA.</text>
</comment>
<organism evidence="7 8">
    <name type="scientific">Solemya velesiana gill symbiont</name>
    <dbReference type="NCBI Taxonomy" id="1918948"/>
    <lineage>
        <taxon>Bacteria</taxon>
        <taxon>Pseudomonadati</taxon>
        <taxon>Pseudomonadota</taxon>
        <taxon>Gammaproteobacteria</taxon>
        <taxon>sulfur-oxidizing symbionts</taxon>
    </lineage>
</organism>
<feature type="region of interest" description="Disordered" evidence="6">
    <location>
        <begin position="138"/>
        <end position="181"/>
    </location>
</feature>
<dbReference type="InterPro" id="IPR039255">
    <property type="entry name" value="YceD_bac"/>
</dbReference>
<sequence>MSSRLPEFVDPWHSAALKKQFSGHVELADLTRLASMLESVEGDAEFELRFERDDKRRSRIKGFVKSTMTLECQRCLESMQLAVDAILNLGVIEVPEEAERLPEDVEPVQVEEGLVRLLDLVEEELILAIPQVPMHEPNECRAEVSHADEAPPAEQQESVTEQAENPFAVLAGLKTKTDSEN</sequence>
<accession>A0A1T2KSM4</accession>
<keyword evidence="4" id="KW-0690">Ribosome biogenesis</keyword>
<name>A0A1T2KSM4_9GAMM</name>
<protein>
    <recommendedName>
        <fullName evidence="3">Large ribosomal RNA subunit accumulation protein YceD</fullName>
    </recommendedName>
    <alternativeName>
        <fullName evidence="5">23S rRNA accumulation protein YceD</fullName>
    </alternativeName>
</protein>
<comment type="similarity">
    <text evidence="2">Belongs to the DUF177 domain family.</text>
</comment>
<evidence type="ECO:0000256" key="4">
    <source>
        <dbReference type="ARBA" id="ARBA00022517"/>
    </source>
</evidence>
<dbReference type="PANTHER" id="PTHR38099">
    <property type="entry name" value="LARGE RIBOSOMAL RNA SUBUNIT ACCUMULATION PROTEIN YCED"/>
    <property type="match status" value="1"/>
</dbReference>
<evidence type="ECO:0000256" key="3">
    <source>
        <dbReference type="ARBA" id="ARBA00015716"/>
    </source>
</evidence>
<feature type="compositionally biased region" description="Basic and acidic residues" evidence="6">
    <location>
        <begin position="138"/>
        <end position="149"/>
    </location>
</feature>
<dbReference type="PANTHER" id="PTHR38099:SF1">
    <property type="entry name" value="LARGE RIBOSOMAL RNA SUBUNIT ACCUMULATION PROTEIN YCED"/>
    <property type="match status" value="1"/>
</dbReference>
<proteinExistence type="inferred from homology"/>
<comment type="caution">
    <text evidence="7">The sequence shown here is derived from an EMBL/GenBank/DDBJ whole genome shotgun (WGS) entry which is preliminary data.</text>
</comment>
<evidence type="ECO:0000256" key="6">
    <source>
        <dbReference type="SAM" id="MobiDB-lite"/>
    </source>
</evidence>
<dbReference type="InterPro" id="IPR003772">
    <property type="entry name" value="YceD"/>
</dbReference>